<evidence type="ECO:0000259" key="7">
    <source>
        <dbReference type="Pfam" id="PF04024"/>
    </source>
</evidence>
<keyword evidence="2" id="KW-1003">Cell membrane</keyword>
<gene>
    <name evidence="8" type="ORF">DJ010_09755</name>
</gene>
<dbReference type="Proteomes" id="UP000245507">
    <property type="component" value="Unassembled WGS sequence"/>
</dbReference>
<evidence type="ECO:0000256" key="5">
    <source>
        <dbReference type="ARBA" id="ARBA00023136"/>
    </source>
</evidence>
<name>A0A316THV6_9ACTN</name>
<keyword evidence="3 6" id="KW-0812">Transmembrane</keyword>
<dbReference type="EMBL" id="QGDD01000003">
    <property type="protein sequence ID" value="PWN03378.1"/>
    <property type="molecule type" value="Genomic_DNA"/>
</dbReference>
<evidence type="ECO:0000313" key="9">
    <source>
        <dbReference type="Proteomes" id="UP000245507"/>
    </source>
</evidence>
<comment type="subcellular location">
    <subcellularLocation>
        <location evidence="1">Cell membrane</location>
        <topology evidence="1">Single-pass membrane protein</topology>
    </subcellularLocation>
</comment>
<dbReference type="AlphaFoldDB" id="A0A316THV6"/>
<dbReference type="GO" id="GO:0005886">
    <property type="term" value="C:plasma membrane"/>
    <property type="evidence" value="ECO:0007669"/>
    <property type="project" value="UniProtKB-SubCell"/>
</dbReference>
<evidence type="ECO:0000256" key="1">
    <source>
        <dbReference type="ARBA" id="ARBA00004162"/>
    </source>
</evidence>
<dbReference type="OrthoDB" id="7359894at2"/>
<dbReference type="RefSeq" id="WP_109693467.1">
    <property type="nucleotide sequence ID" value="NZ_QGDD01000003.1"/>
</dbReference>
<keyword evidence="4 6" id="KW-1133">Transmembrane helix</keyword>
<comment type="caution">
    <text evidence="8">The sequence shown here is derived from an EMBL/GenBank/DDBJ whole genome shotgun (WGS) entry which is preliminary data.</text>
</comment>
<dbReference type="PANTHER" id="PTHR33885:SF3">
    <property type="entry name" value="PHAGE SHOCK PROTEIN C"/>
    <property type="match status" value="1"/>
</dbReference>
<evidence type="ECO:0000256" key="4">
    <source>
        <dbReference type="ARBA" id="ARBA00022989"/>
    </source>
</evidence>
<accession>A0A316THV6</accession>
<evidence type="ECO:0000256" key="6">
    <source>
        <dbReference type="SAM" id="Phobius"/>
    </source>
</evidence>
<evidence type="ECO:0000256" key="3">
    <source>
        <dbReference type="ARBA" id="ARBA00022692"/>
    </source>
</evidence>
<sequence>MSSYEPYHQPAPPAPAAKRTLVRSRDGKVLAGVCAGFADYTGLDVTLIRIVLVAATIFGIGTPILLYVVGWALMPERPEQPWPYAPTASLRDSSTESARP</sequence>
<feature type="domain" description="Phage shock protein PspC N-terminal" evidence="7">
    <location>
        <begin position="19"/>
        <end position="76"/>
    </location>
</feature>
<protein>
    <recommendedName>
        <fullName evidence="7">Phage shock protein PspC N-terminal domain-containing protein</fullName>
    </recommendedName>
</protein>
<evidence type="ECO:0000313" key="8">
    <source>
        <dbReference type="EMBL" id="PWN03378.1"/>
    </source>
</evidence>
<feature type="transmembrane region" description="Helical" evidence="6">
    <location>
        <begin position="47"/>
        <end position="73"/>
    </location>
</feature>
<keyword evidence="5 6" id="KW-0472">Membrane</keyword>
<reference evidence="8 9" key="1">
    <citation type="submission" date="2018-05" db="EMBL/GenBank/DDBJ databases">
        <title>Nocardioides silvaticus genome.</title>
        <authorList>
            <person name="Li C."/>
            <person name="Wang G."/>
        </authorList>
    </citation>
    <scope>NUCLEOTIDE SEQUENCE [LARGE SCALE GENOMIC DNA]</scope>
    <source>
        <strain evidence="8 9">CCTCC AB 2018079</strain>
    </source>
</reference>
<dbReference type="Pfam" id="PF04024">
    <property type="entry name" value="PspC"/>
    <property type="match status" value="1"/>
</dbReference>
<proteinExistence type="predicted"/>
<dbReference type="PANTHER" id="PTHR33885">
    <property type="entry name" value="PHAGE SHOCK PROTEIN C"/>
    <property type="match status" value="1"/>
</dbReference>
<keyword evidence="9" id="KW-1185">Reference proteome</keyword>
<dbReference type="InterPro" id="IPR007168">
    <property type="entry name" value="Phageshock_PspC_N"/>
</dbReference>
<organism evidence="8 9">
    <name type="scientific">Nocardioides silvaticus</name>
    <dbReference type="NCBI Taxonomy" id="2201891"/>
    <lineage>
        <taxon>Bacteria</taxon>
        <taxon>Bacillati</taxon>
        <taxon>Actinomycetota</taxon>
        <taxon>Actinomycetes</taxon>
        <taxon>Propionibacteriales</taxon>
        <taxon>Nocardioidaceae</taxon>
        <taxon>Nocardioides</taxon>
    </lineage>
</organism>
<evidence type="ECO:0000256" key="2">
    <source>
        <dbReference type="ARBA" id="ARBA00022475"/>
    </source>
</evidence>
<dbReference type="InterPro" id="IPR052027">
    <property type="entry name" value="PspC"/>
</dbReference>